<keyword evidence="2" id="KW-0413">Isomerase</keyword>
<comment type="caution">
    <text evidence="2">The sequence shown here is derived from an EMBL/GenBank/DDBJ whole genome shotgun (WGS) entry which is preliminary data.</text>
</comment>
<dbReference type="GO" id="GO:0016853">
    <property type="term" value="F:isomerase activity"/>
    <property type="evidence" value="ECO:0007669"/>
    <property type="project" value="UniProtKB-KW"/>
</dbReference>
<dbReference type="SUPFAM" id="SSF52096">
    <property type="entry name" value="ClpP/crotonase"/>
    <property type="match status" value="1"/>
</dbReference>
<protein>
    <submittedName>
        <fullName evidence="2">2-(1,2-epoxy-1,2-dihydrophenyl)acetyl-CoA isomerase</fullName>
        <ecNumber evidence="2">5.3.3.18</ecNumber>
    </submittedName>
</protein>
<name>A0A7W6C0P5_9SPHN</name>
<dbReference type="InterPro" id="IPR029045">
    <property type="entry name" value="ClpP/crotonase-like_dom_sf"/>
</dbReference>
<dbReference type="Gene3D" id="1.10.12.10">
    <property type="entry name" value="Lyase 2-enoyl-coa Hydratase, Chain A, domain 2"/>
    <property type="match status" value="1"/>
</dbReference>
<dbReference type="PANTHER" id="PTHR43459">
    <property type="entry name" value="ENOYL-COA HYDRATASE"/>
    <property type="match status" value="1"/>
</dbReference>
<dbReference type="PANTHER" id="PTHR43459:SF1">
    <property type="entry name" value="EG:BACN32G11.4 PROTEIN"/>
    <property type="match status" value="1"/>
</dbReference>
<dbReference type="EC" id="5.3.3.18" evidence="2"/>
<dbReference type="Gene3D" id="3.90.226.10">
    <property type="entry name" value="2-enoyl-CoA Hydratase, Chain A, domain 1"/>
    <property type="match status" value="1"/>
</dbReference>
<dbReference type="Proteomes" id="UP000561459">
    <property type="component" value="Unassembled WGS sequence"/>
</dbReference>
<dbReference type="AlphaFoldDB" id="A0A7W6C0P5"/>
<dbReference type="CDD" id="cd06558">
    <property type="entry name" value="crotonase-like"/>
    <property type="match status" value="1"/>
</dbReference>
<dbReference type="InterPro" id="IPR014748">
    <property type="entry name" value="Enoyl-CoA_hydra_C"/>
</dbReference>
<accession>A0A7W6C0P5</accession>
<reference evidence="2 3" key="1">
    <citation type="submission" date="2020-08" db="EMBL/GenBank/DDBJ databases">
        <title>Genomic Encyclopedia of Type Strains, Phase IV (KMG-IV): sequencing the most valuable type-strain genomes for metagenomic binning, comparative biology and taxonomic classification.</title>
        <authorList>
            <person name="Goeker M."/>
        </authorList>
    </citation>
    <scope>NUCLEOTIDE SEQUENCE [LARGE SCALE GENOMIC DNA]</scope>
    <source>
        <strain evidence="2 3">DSM 27568</strain>
    </source>
</reference>
<comment type="similarity">
    <text evidence="1">Belongs to the enoyl-CoA hydratase/isomerase family.</text>
</comment>
<proteinExistence type="inferred from homology"/>
<dbReference type="Pfam" id="PF00378">
    <property type="entry name" value="ECH_1"/>
    <property type="match status" value="1"/>
</dbReference>
<evidence type="ECO:0000313" key="3">
    <source>
        <dbReference type="Proteomes" id="UP000561459"/>
    </source>
</evidence>
<keyword evidence="3" id="KW-1185">Reference proteome</keyword>
<evidence type="ECO:0000256" key="1">
    <source>
        <dbReference type="ARBA" id="ARBA00005254"/>
    </source>
</evidence>
<dbReference type="InterPro" id="IPR001753">
    <property type="entry name" value="Enoyl-CoA_hydra/iso"/>
</dbReference>
<sequence>MPAFNRIVGARGTIRPRPWDHAYDELEATGLNVSSNAGRTCATHFLSQYHAGTPMTENSDDEGLKIEVKDGIAILTLDTPSMRNSIPNDLAAEYTRFFKEANTRQDVRSILIRSSGDRDFCLGGAAGKNPPPLANNPIDYRFTSTPHIEMFKAMWELERPVVSAVQGTVAGVGWLLALLADMVVAAKGSRWTHVFIKRGMIPHAGDAFYLPRIIPFHRLNEIALLGDAVTAETLSNWGLINRLVEREDLEETAMDLARKLADQPTRAIGLAKRHYRRSLEADWNTVLREEMTGQALYSTSTDRNEIIAAGREGRKPTLTGN</sequence>
<gene>
    <name evidence="2" type="ORF">GGR39_002014</name>
</gene>
<dbReference type="EMBL" id="JACIDY010000004">
    <property type="protein sequence ID" value="MBB3940357.1"/>
    <property type="molecule type" value="Genomic_DNA"/>
</dbReference>
<evidence type="ECO:0000313" key="2">
    <source>
        <dbReference type="EMBL" id="MBB3940357.1"/>
    </source>
</evidence>
<organism evidence="2 3">
    <name type="scientific">Novosphingobium fluoreni</name>
    <dbReference type="NCBI Taxonomy" id="1391222"/>
    <lineage>
        <taxon>Bacteria</taxon>
        <taxon>Pseudomonadati</taxon>
        <taxon>Pseudomonadota</taxon>
        <taxon>Alphaproteobacteria</taxon>
        <taxon>Sphingomonadales</taxon>
        <taxon>Sphingomonadaceae</taxon>
        <taxon>Novosphingobium</taxon>
    </lineage>
</organism>